<sequence length="869" mass="98232">MDILALGALGAYSTYKSYKSKNGGKFYSAPETKTHYDNISAEFETYSKLAEALIEEMDAIATTDSYQGQDADGVKQLMSTTEPETLRMILDLHEAIEQYFVDVIDTFTKDVDSSSEAFLGFDMLDLIKQDFWEMLNDYNTEAKIAKEKIEEYSNKYSGKYNHTITIPDFSPGKDAFIALCGEEDGDGADDYLSKCQKMLVDFDEAMATHLADLNLMDLVDAINQKLVTSVTERYPDSGLEQYVGNIDKFEKEYNYAKQFFTGDDAVDCQIINILLTYGHDLSSFDDVSWEEMSTDRRKAYTRITEVDIEYMDGHYSNEECIEQEARVKTVLWLVMNDGDTDEDLIFNSDRMSFMKDNMTSEVSKRYITTLGTAKLSEHPEFMIEFSGSYALDITVEQAGVNFTFTSDENNYYEEIYVSPSYNRAKNYISYCEDKNPGCFNHQIGLLMHEDPNMDEEAAKTKLATMYVGALNSTDDEFMSNLFMADSTYENVFNVDPEKLSVNVQSIVGNQMVMLASDDYAYGNYKELTNFINAGINAEVEIDGVYYPATDYYLDFLAVSSGIAADTLETEAWSVNLNDENIDSFGRKVEIAQHVELLMLVCASYLNGDSQFESIDLSECAFRQGDDITIIYSKESGKDETKLNMNEAFGASATNVKTAKRLDELKEEKNKAESELYLTTAYEFASIFIPDIPEKYEKAKKVYDGITTLAGLATGLRAIDDEYIKKMEEGEDDYVTFYSYMYSKKGGVGYNVMTFEAIKLIRQWEEQGIGALYSDENGVVCVEDVEKIQNAYEDIVGSDEFEGCKMSDIKKVCNTMIYGTNSGKEIETYDSINDIPIDLLVKFFLALDSKVDDVQDVETILDDILDPASN</sequence>
<evidence type="ECO:0000313" key="1">
    <source>
        <dbReference type="EMBL" id="PHU35700.1"/>
    </source>
</evidence>
<evidence type="ECO:0000313" key="2">
    <source>
        <dbReference type="Proteomes" id="UP000225889"/>
    </source>
</evidence>
<dbReference type="AlphaFoldDB" id="A0A2G3DXV8"/>
<comment type="caution">
    <text evidence="1">The sequence shown here is derived from an EMBL/GenBank/DDBJ whole genome shotgun (WGS) entry which is preliminary data.</text>
</comment>
<accession>A0A2G3DXV8</accession>
<gene>
    <name evidence="1" type="ORF">CSX01_03610</name>
</gene>
<organism evidence="1 2">
    <name type="scientific">Pseudobutyrivibrio ruminis</name>
    <dbReference type="NCBI Taxonomy" id="46206"/>
    <lineage>
        <taxon>Bacteria</taxon>
        <taxon>Bacillati</taxon>
        <taxon>Bacillota</taxon>
        <taxon>Clostridia</taxon>
        <taxon>Lachnospirales</taxon>
        <taxon>Lachnospiraceae</taxon>
        <taxon>Pseudobutyrivibrio</taxon>
    </lineage>
</organism>
<dbReference type="EMBL" id="PDYF01000008">
    <property type="protein sequence ID" value="PHU35700.1"/>
    <property type="molecule type" value="Genomic_DNA"/>
</dbReference>
<evidence type="ECO:0008006" key="3">
    <source>
        <dbReference type="Google" id="ProtNLM"/>
    </source>
</evidence>
<dbReference type="Proteomes" id="UP000225889">
    <property type="component" value="Unassembled WGS sequence"/>
</dbReference>
<proteinExistence type="predicted"/>
<protein>
    <recommendedName>
        <fullName evidence="3">LXG domain-containing protein</fullName>
    </recommendedName>
</protein>
<reference evidence="1 2" key="1">
    <citation type="submission" date="2017-10" db="EMBL/GenBank/DDBJ databases">
        <title>Resolving the taxonomy of Roseburia spp., Eubacterium rectale and Agathobacter spp. through phylogenomic analysis.</title>
        <authorList>
            <person name="Sheridan P.O."/>
            <person name="Walker A.W."/>
            <person name="Duncan S.H."/>
            <person name="Scott K.P."/>
            <person name="Toole P.W.O."/>
            <person name="Luis P."/>
            <person name="Flint H.J."/>
        </authorList>
    </citation>
    <scope>NUCLEOTIDE SEQUENCE [LARGE SCALE GENOMIC DNA]</scope>
    <source>
        <strain evidence="1 2">JK626</strain>
    </source>
</reference>
<reference evidence="1 2" key="2">
    <citation type="submission" date="2017-10" db="EMBL/GenBank/DDBJ databases">
        <authorList>
            <person name="Banno H."/>
            <person name="Chua N.-H."/>
        </authorList>
    </citation>
    <scope>NUCLEOTIDE SEQUENCE [LARGE SCALE GENOMIC DNA]</scope>
    <source>
        <strain evidence="1 2">JK626</strain>
    </source>
</reference>
<name>A0A2G3DXV8_9FIRM</name>
<dbReference type="RefSeq" id="WP_099391471.1">
    <property type="nucleotide sequence ID" value="NZ_PDYF01000008.1"/>
</dbReference>